<dbReference type="PANTHER" id="PTHR45651:SF11">
    <property type="entry name" value="CYCLIC NUCLEOTIDE-GATED ION CHANNEL 20, CHLOROPLASTIC-RELATED"/>
    <property type="match status" value="1"/>
</dbReference>
<dbReference type="AlphaFoldDB" id="A0AAD5DAQ0"/>
<sequence length="301" mass="35345">MLLDCGHRNDFGSFKADPMWNNWKQYVNSSACFDEDGFPYGIYVKVANLAAENSIITRYIYSFFWGFQQIGTLAGNLTPSFFLWEVLFTMAITGLGLLLFPLLIGNMFNILQRRHEKSLRQRAVQWWMDERHLPEELQRKVLEVERYKLAAAQKVDEEMLMDNLPDDLQRDIRRHCFGFLKRVRIFALMDDAVLDAIWAKWRAHNMGIKLHCMKVMYVVTNFSIGASINPLFWEAEDLEEVITLFARFFSNHRIQMAIKNESPYWRGRAATTIQLAWRYRKKRQSRAATSHSGTTLSSNYK</sequence>
<name>A0AAD5DAQ0_AMBAR</name>
<evidence type="ECO:0000256" key="1">
    <source>
        <dbReference type="ARBA" id="ARBA00023286"/>
    </source>
</evidence>
<evidence type="ECO:0000313" key="4">
    <source>
        <dbReference type="EMBL" id="KAI7756344.1"/>
    </source>
</evidence>
<dbReference type="EMBL" id="JAMZMK010000437">
    <property type="protein sequence ID" value="KAI7756344.1"/>
    <property type="molecule type" value="Genomic_DNA"/>
</dbReference>
<comment type="caution">
    <text evidence="4">The sequence shown here is derived from an EMBL/GenBank/DDBJ whole genome shotgun (WGS) entry which is preliminary data.</text>
</comment>
<proteinExistence type="predicted"/>
<feature type="transmembrane region" description="Helical" evidence="3">
    <location>
        <begin position="81"/>
        <end position="104"/>
    </location>
</feature>
<evidence type="ECO:0000313" key="5">
    <source>
        <dbReference type="Proteomes" id="UP001206925"/>
    </source>
</evidence>
<keyword evidence="2" id="KW-0407">Ion channel</keyword>
<dbReference type="Proteomes" id="UP001206925">
    <property type="component" value="Unassembled WGS sequence"/>
</dbReference>
<dbReference type="GO" id="GO:0016020">
    <property type="term" value="C:membrane"/>
    <property type="evidence" value="ECO:0007669"/>
    <property type="project" value="UniProtKB-SubCell"/>
</dbReference>
<organism evidence="4 5">
    <name type="scientific">Ambrosia artemisiifolia</name>
    <name type="common">Common ragweed</name>
    <dbReference type="NCBI Taxonomy" id="4212"/>
    <lineage>
        <taxon>Eukaryota</taxon>
        <taxon>Viridiplantae</taxon>
        <taxon>Streptophyta</taxon>
        <taxon>Embryophyta</taxon>
        <taxon>Tracheophyta</taxon>
        <taxon>Spermatophyta</taxon>
        <taxon>Magnoliopsida</taxon>
        <taxon>eudicotyledons</taxon>
        <taxon>Gunneridae</taxon>
        <taxon>Pentapetalae</taxon>
        <taxon>asterids</taxon>
        <taxon>campanulids</taxon>
        <taxon>Asterales</taxon>
        <taxon>Asteraceae</taxon>
        <taxon>Asteroideae</taxon>
        <taxon>Heliantheae alliance</taxon>
        <taxon>Heliantheae</taxon>
        <taxon>Ambrosia</taxon>
    </lineage>
</organism>
<keyword evidence="1" id="KW-1071">Ligand-gated ion channel</keyword>
<dbReference type="Gene3D" id="1.10.287.630">
    <property type="entry name" value="Helix hairpin bin"/>
    <property type="match status" value="1"/>
</dbReference>
<dbReference type="GO" id="GO:0034220">
    <property type="term" value="P:monoatomic ion transmembrane transport"/>
    <property type="evidence" value="ECO:0007669"/>
    <property type="project" value="UniProtKB-KW"/>
</dbReference>
<keyword evidence="3" id="KW-0472">Membrane</keyword>
<keyword evidence="1" id="KW-0406">Ion transport</keyword>
<accession>A0AAD5DAQ0</accession>
<gene>
    <name evidence="4" type="ORF">M8C21_020139</name>
</gene>
<evidence type="ECO:0000256" key="3">
    <source>
        <dbReference type="SAM" id="Phobius"/>
    </source>
</evidence>
<dbReference type="SUPFAM" id="SSF81324">
    <property type="entry name" value="Voltage-gated potassium channels"/>
    <property type="match status" value="1"/>
</dbReference>
<keyword evidence="5" id="KW-1185">Reference proteome</keyword>
<protein>
    <submittedName>
        <fullName evidence="4">Uncharacterized protein</fullName>
    </submittedName>
</protein>
<reference evidence="4" key="1">
    <citation type="submission" date="2022-06" db="EMBL/GenBank/DDBJ databases">
        <title>Uncovering the hologenomic basis of an extraordinary plant invasion.</title>
        <authorList>
            <person name="Bieker V.C."/>
            <person name="Martin M.D."/>
            <person name="Gilbert T."/>
            <person name="Hodgins K."/>
            <person name="Battlay P."/>
            <person name="Petersen B."/>
            <person name="Wilson J."/>
        </authorList>
    </citation>
    <scope>NUCLEOTIDE SEQUENCE</scope>
    <source>
        <strain evidence="4">AA19_3_7</strain>
        <tissue evidence="4">Leaf</tissue>
    </source>
</reference>
<dbReference type="PANTHER" id="PTHR45651">
    <property type="entry name" value="CYCLIC NUCLEOTIDE-GATED ION CHANNEL 15-RELATED-RELATED"/>
    <property type="match status" value="1"/>
</dbReference>
<keyword evidence="3" id="KW-0812">Transmembrane</keyword>
<dbReference type="InterPro" id="IPR018490">
    <property type="entry name" value="cNMP-bd_dom_sf"/>
</dbReference>
<keyword evidence="3" id="KW-1133">Transmembrane helix</keyword>
<evidence type="ECO:0000256" key="2">
    <source>
        <dbReference type="ARBA" id="ARBA00023303"/>
    </source>
</evidence>
<dbReference type="SUPFAM" id="SSF51206">
    <property type="entry name" value="cAMP-binding domain-like"/>
    <property type="match status" value="1"/>
</dbReference>
<keyword evidence="1" id="KW-0813">Transport</keyword>